<accession>A0AAE1US34</accession>
<feature type="region of interest" description="Disordered" evidence="1">
    <location>
        <begin position="116"/>
        <end position="146"/>
    </location>
</feature>
<protein>
    <submittedName>
        <fullName evidence="2">Uncharacterized protein</fullName>
    </submittedName>
</protein>
<evidence type="ECO:0000256" key="1">
    <source>
        <dbReference type="SAM" id="MobiDB-lite"/>
    </source>
</evidence>
<feature type="compositionally biased region" description="Basic residues" evidence="1">
    <location>
        <begin position="119"/>
        <end position="133"/>
    </location>
</feature>
<keyword evidence="3" id="KW-1185">Reference proteome</keyword>
<name>A0AAE1US34_9EUCA</name>
<feature type="compositionally biased region" description="Polar residues" evidence="1">
    <location>
        <begin position="137"/>
        <end position="146"/>
    </location>
</feature>
<comment type="caution">
    <text evidence="2">The sequence shown here is derived from an EMBL/GenBank/DDBJ whole genome shotgun (WGS) entry which is preliminary data.</text>
</comment>
<organism evidence="2 3">
    <name type="scientific">Petrolisthes manimaculis</name>
    <dbReference type="NCBI Taxonomy" id="1843537"/>
    <lineage>
        <taxon>Eukaryota</taxon>
        <taxon>Metazoa</taxon>
        <taxon>Ecdysozoa</taxon>
        <taxon>Arthropoda</taxon>
        <taxon>Crustacea</taxon>
        <taxon>Multicrustacea</taxon>
        <taxon>Malacostraca</taxon>
        <taxon>Eumalacostraca</taxon>
        <taxon>Eucarida</taxon>
        <taxon>Decapoda</taxon>
        <taxon>Pleocyemata</taxon>
        <taxon>Anomura</taxon>
        <taxon>Galatheoidea</taxon>
        <taxon>Porcellanidae</taxon>
        <taxon>Petrolisthes</taxon>
    </lineage>
</organism>
<dbReference type="EMBL" id="JAWZYT010000069">
    <property type="protein sequence ID" value="KAK4328625.1"/>
    <property type="molecule type" value="Genomic_DNA"/>
</dbReference>
<gene>
    <name evidence="2" type="ORF">Pmani_000977</name>
</gene>
<dbReference type="Proteomes" id="UP001292094">
    <property type="component" value="Unassembled WGS sequence"/>
</dbReference>
<evidence type="ECO:0000313" key="2">
    <source>
        <dbReference type="EMBL" id="KAK4328625.1"/>
    </source>
</evidence>
<dbReference type="AlphaFoldDB" id="A0AAE1US34"/>
<evidence type="ECO:0000313" key="3">
    <source>
        <dbReference type="Proteomes" id="UP001292094"/>
    </source>
</evidence>
<reference evidence="2" key="1">
    <citation type="submission" date="2023-11" db="EMBL/GenBank/DDBJ databases">
        <title>Genome assemblies of two species of porcelain crab, Petrolisthes cinctipes and Petrolisthes manimaculis (Anomura: Porcellanidae).</title>
        <authorList>
            <person name="Angst P."/>
        </authorList>
    </citation>
    <scope>NUCLEOTIDE SEQUENCE</scope>
    <source>
        <strain evidence="2">PB745_02</strain>
        <tissue evidence="2">Gill</tissue>
    </source>
</reference>
<sequence length="146" mass="16134">MWTPVDTWGRRVTWDVSSTRIITSFSNSPPPSLLPLPTLLTFLTTSTNPPLLQPPLPPTLLSYNPLFHSFTPSSTLSFLTLLPLSPSLTLLLLHDSPPLSSSSPFLPPSLPSPTVHLPLHPRHQHYPHHHHSSYHQDTSVVSATCC</sequence>
<proteinExistence type="predicted"/>